<reference evidence="1" key="2">
    <citation type="submission" date="2020-09" db="EMBL/GenBank/DDBJ databases">
        <authorList>
            <person name="Sun Q."/>
            <person name="Sedlacek I."/>
        </authorList>
    </citation>
    <scope>NUCLEOTIDE SEQUENCE</scope>
    <source>
        <strain evidence="1">CCM 7905</strain>
    </source>
</reference>
<name>A0A917LI53_9NOCA</name>
<protein>
    <submittedName>
        <fullName evidence="1">Polyketide cyclase</fullName>
    </submittedName>
</protein>
<proteinExistence type="predicted"/>
<dbReference type="AlphaFoldDB" id="A0A917LI53"/>
<keyword evidence="2" id="KW-1185">Reference proteome</keyword>
<sequence>MDTATTRTTTADADAVWNVLADGWNYAMWVVGASRIRAVDATWPDVGSAIHHSVGVWPAVVNDETRVLAVHPGRELRLQAKALPFGTAEIIMRLTPMARGCRIDMIEHAMSFPFTLVPDRLQHVAVFPRNAEALQRLTFLAEGRD</sequence>
<evidence type="ECO:0000313" key="1">
    <source>
        <dbReference type="EMBL" id="GGG25511.1"/>
    </source>
</evidence>
<dbReference type="Proteomes" id="UP000654257">
    <property type="component" value="Unassembled WGS sequence"/>
</dbReference>
<organism evidence="1 2">
    <name type="scientific">Rhodococcoides trifolii</name>
    <dbReference type="NCBI Taxonomy" id="908250"/>
    <lineage>
        <taxon>Bacteria</taxon>
        <taxon>Bacillati</taxon>
        <taxon>Actinomycetota</taxon>
        <taxon>Actinomycetes</taxon>
        <taxon>Mycobacteriales</taxon>
        <taxon>Nocardiaceae</taxon>
        <taxon>Rhodococcoides</taxon>
    </lineage>
</organism>
<dbReference type="CDD" id="cd07812">
    <property type="entry name" value="SRPBCC"/>
    <property type="match status" value="1"/>
</dbReference>
<dbReference type="RefSeq" id="WP_188547091.1">
    <property type="nucleotide sequence ID" value="NZ_BMCU01000006.1"/>
</dbReference>
<comment type="caution">
    <text evidence="1">The sequence shown here is derived from an EMBL/GenBank/DDBJ whole genome shotgun (WGS) entry which is preliminary data.</text>
</comment>
<dbReference type="SUPFAM" id="SSF55961">
    <property type="entry name" value="Bet v1-like"/>
    <property type="match status" value="1"/>
</dbReference>
<dbReference type="EMBL" id="BMCU01000006">
    <property type="protein sequence ID" value="GGG25511.1"/>
    <property type="molecule type" value="Genomic_DNA"/>
</dbReference>
<accession>A0A917LI53</accession>
<evidence type="ECO:0000313" key="2">
    <source>
        <dbReference type="Proteomes" id="UP000654257"/>
    </source>
</evidence>
<dbReference type="InterPro" id="IPR023393">
    <property type="entry name" value="START-like_dom_sf"/>
</dbReference>
<reference evidence="1" key="1">
    <citation type="journal article" date="2014" name="Int. J. Syst. Evol. Microbiol.">
        <title>Complete genome sequence of Corynebacterium casei LMG S-19264T (=DSM 44701T), isolated from a smear-ripened cheese.</title>
        <authorList>
            <consortium name="US DOE Joint Genome Institute (JGI-PGF)"/>
            <person name="Walter F."/>
            <person name="Albersmeier A."/>
            <person name="Kalinowski J."/>
            <person name="Ruckert C."/>
        </authorList>
    </citation>
    <scope>NUCLEOTIDE SEQUENCE</scope>
    <source>
        <strain evidence="1">CCM 7905</strain>
    </source>
</reference>
<gene>
    <name evidence="1" type="ORF">GCM10007304_44210</name>
</gene>
<dbReference type="Gene3D" id="3.30.530.20">
    <property type="match status" value="1"/>
</dbReference>